<name>A0A0K9P876_ZOSMR</name>
<proteinExistence type="predicted"/>
<comment type="caution">
    <text evidence="1">The sequence shown here is derived from an EMBL/GenBank/DDBJ whole genome shotgun (WGS) entry which is preliminary data.</text>
</comment>
<evidence type="ECO:0000313" key="1">
    <source>
        <dbReference type="EMBL" id="KMZ65211.1"/>
    </source>
</evidence>
<sequence>MPCIGLIVDRSCHVDSTLQDSNQKKERKITDCDVSLGFYLPFEVTVPYEASGKKANEIPTVLFWEMMINNESDDDDDDVDVAPAA</sequence>
<dbReference type="AlphaFoldDB" id="A0A0K9P876"/>
<dbReference type="Proteomes" id="UP000036987">
    <property type="component" value="Unassembled WGS sequence"/>
</dbReference>
<reference evidence="2" key="1">
    <citation type="journal article" date="2016" name="Nature">
        <title>The genome of the seagrass Zostera marina reveals angiosperm adaptation to the sea.</title>
        <authorList>
            <person name="Olsen J.L."/>
            <person name="Rouze P."/>
            <person name="Verhelst B."/>
            <person name="Lin Y.-C."/>
            <person name="Bayer T."/>
            <person name="Collen J."/>
            <person name="Dattolo E."/>
            <person name="De Paoli E."/>
            <person name="Dittami S."/>
            <person name="Maumus F."/>
            <person name="Michel G."/>
            <person name="Kersting A."/>
            <person name="Lauritano C."/>
            <person name="Lohaus R."/>
            <person name="Toepel M."/>
            <person name="Tonon T."/>
            <person name="Vanneste K."/>
            <person name="Amirebrahimi M."/>
            <person name="Brakel J."/>
            <person name="Bostroem C."/>
            <person name="Chovatia M."/>
            <person name="Grimwood J."/>
            <person name="Jenkins J.W."/>
            <person name="Jueterbock A."/>
            <person name="Mraz A."/>
            <person name="Stam W.T."/>
            <person name="Tice H."/>
            <person name="Bornberg-Bauer E."/>
            <person name="Green P.J."/>
            <person name="Pearson G.A."/>
            <person name="Procaccini G."/>
            <person name="Duarte C.M."/>
            <person name="Schmutz J."/>
            <person name="Reusch T.B.H."/>
            <person name="Van de Peer Y."/>
        </authorList>
    </citation>
    <scope>NUCLEOTIDE SEQUENCE [LARGE SCALE GENOMIC DNA]</scope>
    <source>
        <strain evidence="2">cv. Finnish</strain>
    </source>
</reference>
<keyword evidence="2" id="KW-1185">Reference proteome</keyword>
<gene>
    <name evidence="1" type="ORF">ZOSMA_330G00220</name>
</gene>
<evidence type="ECO:0000313" key="2">
    <source>
        <dbReference type="Proteomes" id="UP000036987"/>
    </source>
</evidence>
<dbReference type="EMBL" id="LFYR01001055">
    <property type="protein sequence ID" value="KMZ65211.1"/>
    <property type="molecule type" value="Genomic_DNA"/>
</dbReference>
<protein>
    <submittedName>
        <fullName evidence="1">Uncharacterized protein</fullName>
    </submittedName>
</protein>
<accession>A0A0K9P876</accession>
<organism evidence="1 2">
    <name type="scientific">Zostera marina</name>
    <name type="common">Eelgrass</name>
    <dbReference type="NCBI Taxonomy" id="29655"/>
    <lineage>
        <taxon>Eukaryota</taxon>
        <taxon>Viridiplantae</taxon>
        <taxon>Streptophyta</taxon>
        <taxon>Embryophyta</taxon>
        <taxon>Tracheophyta</taxon>
        <taxon>Spermatophyta</taxon>
        <taxon>Magnoliopsida</taxon>
        <taxon>Liliopsida</taxon>
        <taxon>Zosteraceae</taxon>
        <taxon>Zostera</taxon>
    </lineage>
</organism>